<dbReference type="KEGG" id="vg:28479229"/>
<dbReference type="GO" id="GO:0039617">
    <property type="term" value="C:T=3 icosahedral viral capsid"/>
    <property type="evidence" value="ECO:0007669"/>
    <property type="project" value="UniProtKB-KW"/>
</dbReference>
<dbReference type="PRINTS" id="PR00233">
    <property type="entry name" value="ICOSAHEDRAL"/>
</dbReference>
<dbReference type="InterPro" id="IPR029053">
    <property type="entry name" value="Viral_coat"/>
</dbReference>
<comment type="similarity">
    <text evidence="2">Belongs to the icosahedral plant coat protein family.</text>
</comment>
<evidence type="ECO:0000256" key="4">
    <source>
        <dbReference type="ARBA" id="ARBA00022561"/>
    </source>
</evidence>
<dbReference type="GeneID" id="28479229"/>
<comment type="subcellular location">
    <subcellularLocation>
        <location evidence="1">Virion</location>
    </subcellularLocation>
</comment>
<sequence length="347" mass="37342">MAIQDSPITKSLAAKGVPWAVKVLGKGWGSLSKSQKVAARMALGTAELALVQTPRQVRLSNGNPTMARRTRDQPGNINKNTTITKKEIIYTVPQSTTTTGAFKSWVIDPRSAEMFPVTCVAAASHQKYKITSLAVRYSPKCSKDTNGGIILCYSKDSTDSEPATKYDMFNMSQVAEIAANAPLILNCRNPEAGWKFLRDSSSDDGKVVDWGRVTLCTYGQSSSDPTLLGEIFVEYTVVFADPQSDPSLLQRGVLTESTGPTFATLSISSTATMWTINSCGSFILIFNMTLPTSTTVVCTGMSSYSVTGGQDTYWCGFAEIACNTPGATISFTTTAASTVCTWYCTKI</sequence>
<name>A0A1B2ARZ3_9TOMB</name>
<dbReference type="Gene3D" id="2.60.120.20">
    <property type="match status" value="1"/>
</dbReference>
<dbReference type="InterPro" id="IPR000937">
    <property type="entry name" value="Capsid_prot_S-dom_vir"/>
</dbReference>
<dbReference type="RefSeq" id="YP_009270624.1">
    <property type="nucleotide sequence ID" value="NC_030742.1"/>
</dbReference>
<keyword evidence="6" id="KW-1142">T=3 icosahedral capsid protein</keyword>
<evidence type="ECO:0000256" key="3">
    <source>
        <dbReference type="ARBA" id="ARBA00018091"/>
    </source>
</evidence>
<dbReference type="PROSITE" id="PS00555">
    <property type="entry name" value="ICOSAH_VIR_COAT_S"/>
    <property type="match status" value="1"/>
</dbReference>
<dbReference type="EMBL" id="KX184304">
    <property type="protein sequence ID" value="ANY30822.1"/>
    <property type="molecule type" value="Genomic_RNA"/>
</dbReference>
<dbReference type="Proteomes" id="UP000203496">
    <property type="component" value="Segment"/>
</dbReference>
<dbReference type="SUPFAM" id="SSF88633">
    <property type="entry name" value="Positive stranded ssRNA viruses"/>
    <property type="match status" value="1"/>
</dbReference>
<organism evidence="9 10">
    <name type="scientific">Gompholobium virus A</name>
    <dbReference type="NCBI Taxonomy" id="1884832"/>
    <lineage>
        <taxon>Viruses</taxon>
        <taxon>Riboviria</taxon>
        <taxon>Orthornavirae</taxon>
        <taxon>Kitrinoviricota</taxon>
        <taxon>Tolucaviricetes</taxon>
        <taxon>Tolivirales</taxon>
        <taxon>Tombusviridae</taxon>
        <taxon>Procedovirinae</taxon>
        <taxon>Tralespevirus</taxon>
        <taxon>Tralespevirus gompholobii</taxon>
    </lineage>
</organism>
<protein>
    <recommendedName>
        <fullName evidence="3">Capsid protein</fullName>
    </recommendedName>
</protein>
<evidence type="ECO:0000256" key="1">
    <source>
        <dbReference type="ARBA" id="ARBA00004328"/>
    </source>
</evidence>
<dbReference type="OrthoDB" id="17533at10239"/>
<keyword evidence="10" id="KW-1185">Reference proteome</keyword>
<reference evidence="9 10" key="1">
    <citation type="journal article" date="2016" name="Arch. Virol.">
        <title>A novel member of the Tombusviridae from a wild legume, Gompholobium preissii.</title>
        <authorList>
            <person name="Koh S.H."/>
            <person name="Ong J.W.L."/>
            <person name="Admiraal R."/>
            <person name="Sivasithamparam K."/>
            <person name="Jones M.G."/>
            <person name="Wylie S.J."/>
        </authorList>
    </citation>
    <scope>NUCLEOTIDE SEQUENCE [LARGE SCALE GENOMIC DNA]</scope>
    <source>
        <strain evidence="9">Monadnocks</strain>
    </source>
</reference>
<feature type="domain" description="Icosahedral viral capsid protein S" evidence="8">
    <location>
        <begin position="73"/>
        <end position="244"/>
    </location>
</feature>
<dbReference type="GO" id="GO:0005198">
    <property type="term" value="F:structural molecule activity"/>
    <property type="evidence" value="ECO:0007669"/>
    <property type="project" value="InterPro"/>
</dbReference>
<evidence type="ECO:0000256" key="6">
    <source>
        <dbReference type="ARBA" id="ARBA00023060"/>
    </source>
</evidence>
<evidence type="ECO:0000313" key="10">
    <source>
        <dbReference type="Proteomes" id="UP000203496"/>
    </source>
</evidence>
<keyword evidence="5" id="KW-0946">Virion</keyword>
<feature type="region of interest" description="Disordered" evidence="7">
    <location>
        <begin position="59"/>
        <end position="79"/>
    </location>
</feature>
<proteinExistence type="inferred from homology"/>
<evidence type="ECO:0000256" key="7">
    <source>
        <dbReference type="SAM" id="MobiDB-lite"/>
    </source>
</evidence>
<evidence type="ECO:0000259" key="8">
    <source>
        <dbReference type="Pfam" id="PF00729"/>
    </source>
</evidence>
<keyword evidence="4 9" id="KW-0167">Capsid protein</keyword>
<evidence type="ECO:0000313" key="9">
    <source>
        <dbReference type="EMBL" id="ANY30822.1"/>
    </source>
</evidence>
<gene>
    <name evidence="9" type="primary">CP</name>
</gene>
<dbReference type="Pfam" id="PF00729">
    <property type="entry name" value="Viral_coat"/>
    <property type="match status" value="1"/>
</dbReference>
<evidence type="ECO:0000256" key="2">
    <source>
        <dbReference type="ARBA" id="ARBA00007446"/>
    </source>
</evidence>
<evidence type="ECO:0000256" key="5">
    <source>
        <dbReference type="ARBA" id="ARBA00022844"/>
    </source>
</evidence>
<accession>A0A1B2ARZ3</accession>